<dbReference type="Gene3D" id="2.40.160.20">
    <property type="match status" value="1"/>
</dbReference>
<evidence type="ECO:0000313" key="1">
    <source>
        <dbReference type="EMBL" id="MEM0544019.1"/>
    </source>
</evidence>
<sequence>MNKLFYTVLFISVTSCVFSQKEKSFSIEYNTGSVFAHDEDVENVGGSTTNGIELKYTFKRLDSLYHSSFNGFPSQGFALGFSDFNNTILGRGITANYFISPNITINSWLSTAFNFNVGAAYLTNPNRPLTNPDNQSYSTYISAYLAIGWETKIAITKRLILNLGASYRHTSNSGIRLPNKGINWTTANFGLTYHTTDPVDTKDLKKRFNAYKHPNKNFWEFSMFGAIRNLDNDSPTKYGIAGFQLQHNWQTARTHAFNVGTEFFFDNSLVKQIKIEDNKSSIGVRQGLLLGHQFLWGKLNFGQQIGFHLLNPENKYDTVYHRWTFTHKITSNISAGISLLAHRQVANFTDVRLVYRW</sequence>
<reference evidence="1 2" key="1">
    <citation type="submission" date="2024-03" db="EMBL/GenBank/DDBJ databases">
        <title>Two novel species of the genus Flavobacterium exhibiting potentially degradation of complex polysaccharides.</title>
        <authorList>
            <person name="Lian X."/>
        </authorList>
    </citation>
    <scope>NUCLEOTIDE SEQUENCE [LARGE SCALE GENOMIC DNA]</scope>
    <source>
        <strain evidence="2">j3</strain>
    </source>
</reference>
<name>A0ABU9N8J9_9FLAO</name>
<dbReference type="PROSITE" id="PS51257">
    <property type="entry name" value="PROKAR_LIPOPROTEIN"/>
    <property type="match status" value="1"/>
</dbReference>
<dbReference type="EMBL" id="JBCGDO010000044">
    <property type="protein sequence ID" value="MEM0544019.1"/>
    <property type="molecule type" value="Genomic_DNA"/>
</dbReference>
<comment type="caution">
    <text evidence="1">The sequence shown here is derived from an EMBL/GenBank/DDBJ whole genome shotgun (WGS) entry which is preliminary data.</text>
</comment>
<dbReference type="GO" id="GO:0016787">
    <property type="term" value="F:hydrolase activity"/>
    <property type="evidence" value="ECO:0007669"/>
    <property type="project" value="UniProtKB-KW"/>
</dbReference>
<gene>
    <name evidence="1" type="ORF">WFZ85_15575</name>
</gene>
<dbReference type="Pfam" id="PF09411">
    <property type="entry name" value="PagL"/>
    <property type="match status" value="1"/>
</dbReference>
<dbReference type="RefSeq" id="WP_342697185.1">
    <property type="nucleotide sequence ID" value="NZ_JBCGDO010000044.1"/>
</dbReference>
<keyword evidence="2" id="KW-1185">Reference proteome</keyword>
<evidence type="ECO:0000313" key="2">
    <source>
        <dbReference type="Proteomes" id="UP001460072"/>
    </source>
</evidence>
<protein>
    <submittedName>
        <fullName evidence="1">Acyloxyacyl hydrolase</fullName>
    </submittedName>
</protein>
<dbReference type="Proteomes" id="UP001460072">
    <property type="component" value="Unassembled WGS sequence"/>
</dbReference>
<proteinExistence type="predicted"/>
<organism evidence="1 2">
    <name type="scientific">Flavobacterium aureirubrum</name>
    <dbReference type="NCBI Taxonomy" id="3133147"/>
    <lineage>
        <taxon>Bacteria</taxon>
        <taxon>Pseudomonadati</taxon>
        <taxon>Bacteroidota</taxon>
        <taxon>Flavobacteriia</taxon>
        <taxon>Flavobacteriales</taxon>
        <taxon>Flavobacteriaceae</taxon>
        <taxon>Flavobacterium</taxon>
    </lineage>
</organism>
<dbReference type="InterPro" id="IPR018550">
    <property type="entry name" value="Lipid-A_deacylase-rel"/>
</dbReference>
<keyword evidence="1" id="KW-0378">Hydrolase</keyword>
<accession>A0ABU9N8J9</accession>